<comment type="caution">
    <text evidence="1">The sequence shown here is derived from an EMBL/GenBank/DDBJ whole genome shotgun (WGS) entry which is preliminary data.</text>
</comment>
<reference evidence="1 2" key="1">
    <citation type="submission" date="2014-12" db="EMBL/GenBank/DDBJ databases">
        <title>16Stimator: statistical estimation of ribosomal gene copy numbers from draft genome assemblies.</title>
        <authorList>
            <person name="Perisin M.A."/>
            <person name="Vetter M."/>
            <person name="Gilbert J.A."/>
            <person name="Bergelson J."/>
        </authorList>
    </citation>
    <scope>NUCLEOTIDE SEQUENCE [LARGE SCALE GENOMIC DNA]</scope>
    <source>
        <strain evidence="1 2">MEDvA23</strain>
    </source>
</reference>
<protein>
    <submittedName>
        <fullName evidence="1">Uncharacterized protein</fullName>
    </submittedName>
</protein>
<sequence>MIHYTTLQFGLPSSDTADVGQVANGEAAIALIRSVDWRHVMGAWHETQEGPLPAVVFQAPAAKAELRVSHVPMDATPYDQVHFTQTEKAGWFRSRKITITAEVHTHALLAQCFADFEAERWESLAQRLRDHGVNVLD</sequence>
<name>A0A0D0MWQ2_VARPD</name>
<dbReference type="Proteomes" id="UP000032067">
    <property type="component" value="Unassembled WGS sequence"/>
</dbReference>
<proteinExistence type="predicted"/>
<accession>A0A0D0MWQ2</accession>
<dbReference type="AlphaFoldDB" id="A0A0D0MWQ2"/>
<evidence type="ECO:0000313" key="2">
    <source>
        <dbReference type="Proteomes" id="UP000032067"/>
    </source>
</evidence>
<evidence type="ECO:0000313" key="1">
    <source>
        <dbReference type="EMBL" id="KIQ35344.1"/>
    </source>
</evidence>
<gene>
    <name evidence="1" type="ORF">RT97_05540</name>
</gene>
<dbReference type="EMBL" id="JXQQ01000010">
    <property type="protein sequence ID" value="KIQ35344.1"/>
    <property type="molecule type" value="Genomic_DNA"/>
</dbReference>
<organism evidence="1 2">
    <name type="scientific">Variovorax paradoxus</name>
    <dbReference type="NCBI Taxonomy" id="34073"/>
    <lineage>
        <taxon>Bacteria</taxon>
        <taxon>Pseudomonadati</taxon>
        <taxon>Pseudomonadota</taxon>
        <taxon>Betaproteobacteria</taxon>
        <taxon>Burkholderiales</taxon>
        <taxon>Comamonadaceae</taxon>
        <taxon>Variovorax</taxon>
    </lineage>
</organism>